<proteinExistence type="inferred from homology"/>
<evidence type="ECO:0000256" key="7">
    <source>
        <dbReference type="ARBA" id="ARBA00049534"/>
    </source>
</evidence>
<keyword evidence="5" id="KW-0315">Glutamine amidotransferase</keyword>
<dbReference type="PANTHER" id="PTHR31559">
    <property type="entry name" value="PYRIDOXAL 5'-PHOSPHATE SYNTHASE SUBUNIT SNO"/>
    <property type="match status" value="1"/>
</dbReference>
<dbReference type="Gene3D" id="3.40.50.880">
    <property type="match status" value="1"/>
</dbReference>
<dbReference type="InterPro" id="IPR021196">
    <property type="entry name" value="PdxT/SNO_CS"/>
</dbReference>
<evidence type="ECO:0000256" key="9">
    <source>
        <dbReference type="PIRSR" id="PIRSR005639-2"/>
    </source>
</evidence>
<dbReference type="PROSITE" id="PS51130">
    <property type="entry name" value="PDXT_SNO_2"/>
    <property type="match status" value="1"/>
</dbReference>
<comment type="similarity">
    <text evidence="1">Belongs to the glutaminase PdxT/SNO family.</text>
</comment>
<dbReference type="GO" id="GO:0016829">
    <property type="term" value="F:lyase activity"/>
    <property type="evidence" value="ECO:0007669"/>
    <property type="project" value="UniProtKB-KW"/>
</dbReference>
<evidence type="ECO:0000256" key="6">
    <source>
        <dbReference type="ARBA" id="ARBA00023239"/>
    </source>
</evidence>
<feature type="binding site" evidence="9">
    <location>
        <begin position="62"/>
        <end position="64"/>
    </location>
    <ligand>
        <name>L-glutamine</name>
        <dbReference type="ChEBI" id="CHEBI:58359"/>
    </ligand>
</feature>
<organism evidence="10 11">
    <name type="scientific">Winkia neuii</name>
    <dbReference type="NCBI Taxonomy" id="33007"/>
    <lineage>
        <taxon>Bacteria</taxon>
        <taxon>Bacillati</taxon>
        <taxon>Actinomycetota</taxon>
        <taxon>Actinomycetes</taxon>
        <taxon>Actinomycetales</taxon>
        <taxon>Actinomycetaceae</taxon>
        <taxon>Winkia</taxon>
    </lineage>
</organism>
<dbReference type="AlphaFoldDB" id="A0A2I1ILH4"/>
<keyword evidence="3" id="KW-0378">Hydrolase</keyword>
<dbReference type="GO" id="GO:0008614">
    <property type="term" value="P:pyridoxine metabolic process"/>
    <property type="evidence" value="ECO:0007669"/>
    <property type="project" value="TreeGrafter"/>
</dbReference>
<keyword evidence="11" id="KW-1185">Reference proteome</keyword>
<dbReference type="NCBIfam" id="TIGR03800">
    <property type="entry name" value="PLP_synth_Pdx2"/>
    <property type="match status" value="1"/>
</dbReference>
<evidence type="ECO:0000256" key="8">
    <source>
        <dbReference type="PIRSR" id="PIRSR005639-1"/>
    </source>
</evidence>
<dbReference type="PIRSF" id="PIRSF005639">
    <property type="entry name" value="Glut_amidoT_SNO"/>
    <property type="match status" value="1"/>
</dbReference>
<dbReference type="GO" id="GO:0005829">
    <property type="term" value="C:cytosol"/>
    <property type="evidence" value="ECO:0007669"/>
    <property type="project" value="TreeGrafter"/>
</dbReference>
<gene>
    <name evidence="10" type="ORF">CYJ19_07110</name>
</gene>
<comment type="catalytic activity">
    <reaction evidence="7">
        <text>L-glutamine + H2O = L-glutamate + NH4(+)</text>
        <dbReference type="Rhea" id="RHEA:15889"/>
        <dbReference type="ChEBI" id="CHEBI:15377"/>
        <dbReference type="ChEBI" id="CHEBI:28938"/>
        <dbReference type="ChEBI" id="CHEBI:29985"/>
        <dbReference type="ChEBI" id="CHEBI:58359"/>
        <dbReference type="EC" id="3.5.1.2"/>
    </reaction>
</comment>
<evidence type="ECO:0000256" key="1">
    <source>
        <dbReference type="ARBA" id="ARBA00008345"/>
    </source>
</evidence>
<dbReference type="PANTHER" id="PTHR31559:SF0">
    <property type="entry name" value="PYRIDOXAL 5'-PHOSPHATE SYNTHASE SUBUNIT SNO1-RELATED"/>
    <property type="match status" value="1"/>
</dbReference>
<dbReference type="GeneID" id="35867309"/>
<dbReference type="GO" id="GO:1903600">
    <property type="term" value="C:glutaminase complex"/>
    <property type="evidence" value="ECO:0007669"/>
    <property type="project" value="TreeGrafter"/>
</dbReference>
<sequence>MAGSVTPGVRSAASGPTIGVLALQGGVAEHAHMLRQLGANVKLVRKRADLSSGIDGVVLPGGESSTIDRLLRIFDMKALLGDLLRDGLPCLATCAGMILLAREVVDAAPGQTSLKVLDATVSRNVYGSQTASAEVTLDTPLGPVVGAFIRAPKIVRVGEGVQVLARRYPAQGGLDPEGDIVAVKSKNIVALSFHPELTGDATFHADLLERLR</sequence>
<dbReference type="PROSITE" id="PS51273">
    <property type="entry name" value="GATASE_TYPE_1"/>
    <property type="match status" value="1"/>
</dbReference>
<evidence type="ECO:0000256" key="3">
    <source>
        <dbReference type="ARBA" id="ARBA00022801"/>
    </source>
</evidence>
<evidence type="ECO:0000313" key="10">
    <source>
        <dbReference type="EMBL" id="PKY71975.1"/>
    </source>
</evidence>
<dbReference type="PROSITE" id="PS01236">
    <property type="entry name" value="PDXT_SNO_1"/>
    <property type="match status" value="1"/>
</dbReference>
<evidence type="ECO:0000256" key="2">
    <source>
        <dbReference type="ARBA" id="ARBA00012918"/>
    </source>
</evidence>
<evidence type="ECO:0000313" key="11">
    <source>
        <dbReference type="Proteomes" id="UP000235122"/>
    </source>
</evidence>
<reference evidence="10 11" key="1">
    <citation type="submission" date="2017-12" db="EMBL/GenBank/DDBJ databases">
        <title>Phylogenetic diversity of female urinary microbiome.</title>
        <authorList>
            <person name="Thomas-White K."/>
            <person name="Wolfe A.J."/>
        </authorList>
    </citation>
    <scope>NUCLEOTIDE SEQUENCE [LARGE SCALE GENOMIC DNA]</scope>
    <source>
        <strain evidence="10 11">UMB0402</strain>
    </source>
</reference>
<feature type="active site" description="Charge relay system" evidence="8">
    <location>
        <position position="194"/>
    </location>
</feature>
<dbReference type="GO" id="GO:0004359">
    <property type="term" value="F:glutaminase activity"/>
    <property type="evidence" value="ECO:0007669"/>
    <property type="project" value="UniProtKB-EC"/>
</dbReference>
<dbReference type="RefSeq" id="WP_024331399.1">
    <property type="nucleotide sequence ID" value="NZ_JASOXK010000003.1"/>
</dbReference>
<evidence type="ECO:0000256" key="5">
    <source>
        <dbReference type="ARBA" id="ARBA00022962"/>
    </source>
</evidence>
<dbReference type="InterPro" id="IPR002161">
    <property type="entry name" value="PdxT/SNO"/>
</dbReference>
<keyword evidence="4" id="KW-0663">Pyridoxal phosphate</keyword>
<name>A0A2I1ILH4_9ACTO</name>
<dbReference type="Pfam" id="PF01174">
    <property type="entry name" value="SNO"/>
    <property type="match status" value="1"/>
</dbReference>
<feature type="active site" description="Nucleophile" evidence="8">
    <location>
        <position position="94"/>
    </location>
</feature>
<dbReference type="GO" id="GO:0042823">
    <property type="term" value="P:pyridoxal phosphate biosynthetic process"/>
    <property type="evidence" value="ECO:0007669"/>
    <property type="project" value="InterPro"/>
</dbReference>
<protein>
    <recommendedName>
        <fullName evidence="2">glutaminase</fullName>
        <ecNumber evidence="2">3.5.1.2</ecNumber>
    </recommendedName>
</protein>
<dbReference type="Proteomes" id="UP000235122">
    <property type="component" value="Unassembled WGS sequence"/>
</dbReference>
<dbReference type="EC" id="3.5.1.2" evidence="2"/>
<feature type="binding site" evidence="9">
    <location>
        <position position="123"/>
    </location>
    <ligand>
        <name>L-glutamine</name>
        <dbReference type="ChEBI" id="CHEBI:58359"/>
    </ligand>
</feature>
<accession>A0A2I1ILH4</accession>
<feature type="active site" description="Charge relay system" evidence="8">
    <location>
        <position position="196"/>
    </location>
</feature>
<comment type="caution">
    <text evidence="10">The sequence shown here is derived from an EMBL/GenBank/DDBJ whole genome shotgun (WGS) entry which is preliminary data.</text>
</comment>
<feature type="binding site" evidence="9">
    <location>
        <begin position="149"/>
        <end position="150"/>
    </location>
    <ligand>
        <name>L-glutamine</name>
        <dbReference type="ChEBI" id="CHEBI:58359"/>
    </ligand>
</feature>
<dbReference type="EMBL" id="PKKO01000004">
    <property type="protein sequence ID" value="PKY71975.1"/>
    <property type="molecule type" value="Genomic_DNA"/>
</dbReference>
<dbReference type="SUPFAM" id="SSF52317">
    <property type="entry name" value="Class I glutamine amidotransferase-like"/>
    <property type="match status" value="1"/>
</dbReference>
<evidence type="ECO:0000256" key="4">
    <source>
        <dbReference type="ARBA" id="ARBA00022898"/>
    </source>
</evidence>
<keyword evidence="6" id="KW-0456">Lyase</keyword>
<dbReference type="STRING" id="33007.HMPREF3198_00384"/>
<dbReference type="InterPro" id="IPR029062">
    <property type="entry name" value="Class_I_gatase-like"/>
</dbReference>